<proteinExistence type="inferred from homology"/>
<evidence type="ECO:0000256" key="4">
    <source>
        <dbReference type="ARBA" id="ARBA00022475"/>
    </source>
</evidence>
<accession>A0A059ZXX6</accession>
<feature type="transmembrane region" description="Helical" evidence="8">
    <location>
        <begin position="88"/>
        <end position="111"/>
    </location>
</feature>
<dbReference type="InterPro" id="IPR038665">
    <property type="entry name" value="Voltage-dep_anion_channel_sf"/>
</dbReference>
<dbReference type="GO" id="GO:0005886">
    <property type="term" value="C:plasma membrane"/>
    <property type="evidence" value="ECO:0007669"/>
    <property type="project" value="UniProtKB-SubCell"/>
</dbReference>
<comment type="subcellular location">
    <subcellularLocation>
        <location evidence="1">Cell membrane</location>
        <topology evidence="1">Multi-pass membrane protein</topology>
    </subcellularLocation>
</comment>
<sequence length="397" mass="43287">MRLLSAAPGRDPREIVRHFTPNWFAANMGTGILALMLAAFPYGHWGQLEIARGLWAVNVFFFVLFAALFTGRALFYPRSFAKLFEHPVQSLFIGAIPMGFATIINGLLDFWPITPQTLAIAQGLWWVDVLMALISALLIPFFMFTAHEHSIERMTAAWLLPIVPPEVSAASGGLLAQHLSPALARPVVYVSYVLWSISVLLALAVLAILLLRLTLHKLPHRDMAVSTWLPLGPLGTGAFAMLTLGKADVLAFAGTPLASMANFGQLAGILVALVLWGFGLWWMVMAVAFTLRYLREGLPFNMGWWGFTFPLGVFDAATYGLGEVTDFGPLTVLGAVFTVLLAGFWIVVTQRSFVGMWTGALFRAPCLSEETGLPAPACSEGTVPPGQRPDLMASLRR</sequence>
<feature type="transmembrane region" description="Helical" evidence="8">
    <location>
        <begin position="54"/>
        <end position="76"/>
    </location>
</feature>
<evidence type="ECO:0000313" key="9">
    <source>
        <dbReference type="EMBL" id="AIA56385.1"/>
    </source>
</evidence>
<evidence type="ECO:0000256" key="1">
    <source>
        <dbReference type="ARBA" id="ARBA00004651"/>
    </source>
</evidence>
<dbReference type="InterPro" id="IPR004695">
    <property type="entry name" value="SLAC1/Mae1/Ssu1/TehA"/>
</dbReference>
<protein>
    <submittedName>
        <fullName evidence="9">C4-dicarboxylate transporter/malic acid transport protein</fullName>
    </submittedName>
</protein>
<evidence type="ECO:0000256" key="3">
    <source>
        <dbReference type="ARBA" id="ARBA00022448"/>
    </source>
</evidence>
<dbReference type="KEGG" id="acz:Acaty_c2541"/>
<dbReference type="RefSeq" id="WP_004869208.1">
    <property type="nucleotide sequence ID" value="NZ_CP005986.1"/>
</dbReference>
<evidence type="ECO:0000256" key="7">
    <source>
        <dbReference type="ARBA" id="ARBA00023136"/>
    </source>
</evidence>
<feature type="transmembrane region" description="Helical" evidence="8">
    <location>
        <begin position="123"/>
        <end position="144"/>
    </location>
</feature>
<dbReference type="FunFam" id="1.50.10.150:FF:000004">
    <property type="entry name" value="Malic acid transporter"/>
    <property type="match status" value="1"/>
</dbReference>
<dbReference type="EMBL" id="CP005986">
    <property type="protein sequence ID" value="AIA56385.1"/>
    <property type="molecule type" value="Genomic_DNA"/>
</dbReference>
<name>A0A059ZXX6_ACICK</name>
<feature type="transmembrane region" description="Helical" evidence="8">
    <location>
        <begin position="189"/>
        <end position="211"/>
    </location>
</feature>
<keyword evidence="7 8" id="KW-0472">Membrane</keyword>
<keyword evidence="4" id="KW-1003">Cell membrane</keyword>
<dbReference type="eggNOG" id="COG1275">
    <property type="taxonomic scope" value="Bacteria"/>
</dbReference>
<dbReference type="GO" id="GO:0000319">
    <property type="term" value="F:sulfite transmembrane transporter activity"/>
    <property type="evidence" value="ECO:0007669"/>
    <property type="project" value="TreeGrafter"/>
</dbReference>
<evidence type="ECO:0000256" key="6">
    <source>
        <dbReference type="ARBA" id="ARBA00022989"/>
    </source>
</evidence>
<keyword evidence="6 8" id="KW-1133">Transmembrane helix</keyword>
<dbReference type="CDD" id="cd09318">
    <property type="entry name" value="TDT_SSU1"/>
    <property type="match status" value="1"/>
</dbReference>
<keyword evidence="5 8" id="KW-0812">Transmembrane</keyword>
<feature type="transmembrane region" description="Helical" evidence="8">
    <location>
        <begin position="327"/>
        <end position="348"/>
    </location>
</feature>
<gene>
    <name evidence="9" type="ORF">Acaty_c2541</name>
</gene>
<dbReference type="AlphaFoldDB" id="A0A059ZXX6"/>
<feature type="transmembrane region" description="Helical" evidence="8">
    <location>
        <begin position="303"/>
        <end position="321"/>
    </location>
</feature>
<organism evidence="9 10">
    <name type="scientific">Acidithiobacillus caldus (strain ATCC 51756 / DSM 8584 / KU)</name>
    <dbReference type="NCBI Taxonomy" id="637389"/>
    <lineage>
        <taxon>Bacteria</taxon>
        <taxon>Pseudomonadati</taxon>
        <taxon>Pseudomonadota</taxon>
        <taxon>Acidithiobacillia</taxon>
        <taxon>Acidithiobacillales</taxon>
        <taxon>Acidithiobacillaceae</taxon>
        <taxon>Acidithiobacillus</taxon>
    </lineage>
</organism>
<evidence type="ECO:0000313" key="10">
    <source>
        <dbReference type="Proteomes" id="UP000005522"/>
    </source>
</evidence>
<evidence type="ECO:0000256" key="2">
    <source>
        <dbReference type="ARBA" id="ARBA00008566"/>
    </source>
</evidence>
<evidence type="ECO:0000256" key="5">
    <source>
        <dbReference type="ARBA" id="ARBA00022692"/>
    </source>
</evidence>
<feature type="transmembrane region" description="Helical" evidence="8">
    <location>
        <begin position="265"/>
        <end position="291"/>
    </location>
</feature>
<comment type="similarity">
    <text evidence="2">Belongs to the tellurite-resistance/dicarboxylate transporter (TDT) family.</text>
</comment>
<dbReference type="PANTHER" id="PTHR31686">
    <property type="match status" value="1"/>
</dbReference>
<dbReference type="Pfam" id="PF03595">
    <property type="entry name" value="SLAC1"/>
    <property type="match status" value="1"/>
</dbReference>
<dbReference type="Gene3D" id="1.50.10.150">
    <property type="entry name" value="Voltage-dependent anion channel"/>
    <property type="match status" value="1"/>
</dbReference>
<dbReference type="Proteomes" id="UP000005522">
    <property type="component" value="Chromosome"/>
</dbReference>
<feature type="transmembrane region" description="Helical" evidence="8">
    <location>
        <begin position="21"/>
        <end position="42"/>
    </location>
</feature>
<feature type="transmembrane region" description="Helical" evidence="8">
    <location>
        <begin position="223"/>
        <end position="245"/>
    </location>
</feature>
<feature type="transmembrane region" description="Helical" evidence="8">
    <location>
        <begin position="156"/>
        <end position="177"/>
    </location>
</feature>
<evidence type="ECO:0000256" key="8">
    <source>
        <dbReference type="SAM" id="Phobius"/>
    </source>
</evidence>
<dbReference type="InterPro" id="IPR051629">
    <property type="entry name" value="Sulfite_efflux_TDT"/>
</dbReference>
<dbReference type="HOGENOM" id="CLU_030057_6_4_6"/>
<keyword evidence="3" id="KW-0813">Transport</keyword>
<dbReference type="PANTHER" id="PTHR31686:SF1">
    <property type="entry name" value="SULFITE EFFLUX PUMP SSU1"/>
    <property type="match status" value="1"/>
</dbReference>
<reference evidence="9 10" key="1">
    <citation type="journal article" date="2009" name="J. Bacteriol.">
        <title>Draft genome sequence of the extremely acidophilic bacterium Acidithiobacillus caldus ATCC 51756 reveals metabolic versatility in the genus Acidithiobacillus.</title>
        <authorList>
            <person name="Valdes J."/>
            <person name="Quatrini R."/>
            <person name="Hallberg K."/>
            <person name="Dopson M."/>
            <person name="Valenzuela P.D."/>
            <person name="Holmes D.S."/>
        </authorList>
    </citation>
    <scope>NUCLEOTIDE SEQUENCE [LARGE SCALE GENOMIC DNA]</scope>
    <source>
        <strain evidence="10">ATCC 51756 / DSM 8584 / KU</strain>
    </source>
</reference>